<keyword evidence="6" id="KW-0809">Transit peptide</keyword>
<dbReference type="GO" id="GO:0015120">
    <property type="term" value="F:phosphoglycerate transmembrane transporter activity"/>
    <property type="evidence" value="ECO:0000318"/>
    <property type="project" value="GO_Central"/>
</dbReference>
<evidence type="ECO:0000256" key="3">
    <source>
        <dbReference type="ARBA" id="ARBA00022528"/>
    </source>
</evidence>
<feature type="transmembrane region" description="Helical" evidence="9">
    <location>
        <begin position="323"/>
        <end position="341"/>
    </location>
</feature>
<dbReference type="EMBL" id="LFYR01000839">
    <property type="protein sequence ID" value="KMZ68428.1"/>
    <property type="molecule type" value="Genomic_DNA"/>
</dbReference>
<evidence type="ECO:0000256" key="8">
    <source>
        <dbReference type="ARBA" id="ARBA00023136"/>
    </source>
</evidence>
<dbReference type="InterPro" id="IPR004853">
    <property type="entry name" value="Sugar_P_trans_dom"/>
</dbReference>
<feature type="domain" description="Sugar phosphate transporter" evidence="10">
    <location>
        <begin position="111"/>
        <end position="399"/>
    </location>
</feature>
<dbReference type="GO" id="GO:0071917">
    <property type="term" value="F:triose-phosphate transmembrane transporter activity"/>
    <property type="evidence" value="ECO:0000318"/>
    <property type="project" value="GO_Central"/>
</dbReference>
<keyword evidence="3" id="KW-0150">Chloroplast</keyword>
<dbReference type="Proteomes" id="UP000036987">
    <property type="component" value="Unassembled WGS sequence"/>
</dbReference>
<keyword evidence="5 9" id="KW-0812">Transmembrane</keyword>
<feature type="transmembrane region" description="Helical" evidence="9">
    <location>
        <begin position="284"/>
        <end position="303"/>
    </location>
</feature>
<proteinExistence type="predicted"/>
<dbReference type="InterPro" id="IPR050186">
    <property type="entry name" value="TPT_transporter"/>
</dbReference>
<accession>A0A0K9PH83</accession>
<gene>
    <name evidence="11" type="ORF">ZOSMA_23G00830</name>
</gene>
<dbReference type="OMA" id="QRVTECK"/>
<comment type="caution">
    <text evidence="11">The sequence shown here is derived from an EMBL/GenBank/DDBJ whole genome shotgun (WGS) entry which is preliminary data.</text>
</comment>
<dbReference type="NCBIfam" id="TIGR00817">
    <property type="entry name" value="tpt"/>
    <property type="match status" value="1"/>
</dbReference>
<evidence type="ECO:0000259" key="10">
    <source>
        <dbReference type="Pfam" id="PF03151"/>
    </source>
</evidence>
<dbReference type="Pfam" id="PF03151">
    <property type="entry name" value="TPT"/>
    <property type="match status" value="1"/>
</dbReference>
<evidence type="ECO:0000256" key="9">
    <source>
        <dbReference type="SAM" id="Phobius"/>
    </source>
</evidence>
<dbReference type="PANTHER" id="PTHR11132">
    <property type="entry name" value="SOLUTE CARRIER FAMILY 35"/>
    <property type="match status" value="1"/>
</dbReference>
<name>A0A0K9PH83_ZOSMR</name>
<evidence type="ECO:0000313" key="11">
    <source>
        <dbReference type="EMBL" id="KMZ68428.1"/>
    </source>
</evidence>
<dbReference type="InterPro" id="IPR037185">
    <property type="entry name" value="EmrE-like"/>
</dbReference>
<evidence type="ECO:0000256" key="6">
    <source>
        <dbReference type="ARBA" id="ARBA00022946"/>
    </source>
</evidence>
<comment type="subcellular location">
    <subcellularLocation>
        <location evidence="1">Plastid</location>
        <location evidence="1">Chloroplast membrane</location>
        <topology evidence="1">Multi-pass membrane protein</topology>
    </subcellularLocation>
</comment>
<keyword evidence="12" id="KW-1185">Reference proteome</keyword>
<dbReference type="GO" id="GO:0055085">
    <property type="term" value="P:transmembrane transport"/>
    <property type="evidence" value="ECO:0000318"/>
    <property type="project" value="GO_Central"/>
</dbReference>
<dbReference type="OrthoDB" id="6418713at2759"/>
<dbReference type="GO" id="GO:0015297">
    <property type="term" value="F:antiporter activity"/>
    <property type="evidence" value="ECO:0000318"/>
    <property type="project" value="GO_Central"/>
</dbReference>
<feature type="transmembrane region" description="Helical" evidence="9">
    <location>
        <begin position="253"/>
        <end position="272"/>
    </location>
</feature>
<evidence type="ECO:0000313" key="12">
    <source>
        <dbReference type="Proteomes" id="UP000036987"/>
    </source>
</evidence>
<sequence length="403" mass="44015">MVKNFSAPELVTSEFLRRPMKSKTKIMSPERRSLAVSSVGKCQSPSKVMACSSSLDSLGCLGFRFFRKQDALVAGGLKSSYGNDLPDDDMYPLAPAVVQKSDQVLLLQKVKIGIYFAIWWSLNVVFNIYNKKVLNVFPYPWLTSLLSLAAGSLIMLISWTTRIVKPPKTDPDFWKALAPVAVAHTIGHVAATVSMSKVAVSFTHIIKSGEPAFSVLVSKIFLGESFPIPVYLSLIPIIGGCGLAALTELNFNMTGFMGAMISNVAFVFRNIFSKKGMTGKSVSGMNYYACLSMFSLLLLTPFALAVEGPQMWAAGWKKAVSDIGPRFVWWVTAQSVFYHLYNQVSYMSLDQISPLTFSIGNTMKRISVIISSIIIFSTPVQPINALGAAIAVLGTFIYSQANA</sequence>
<evidence type="ECO:0000256" key="4">
    <source>
        <dbReference type="ARBA" id="ARBA00022640"/>
    </source>
</evidence>
<evidence type="ECO:0000256" key="1">
    <source>
        <dbReference type="ARBA" id="ARBA00004508"/>
    </source>
</evidence>
<dbReference type="SUPFAM" id="SSF103481">
    <property type="entry name" value="Multidrug resistance efflux transporter EmrE"/>
    <property type="match status" value="1"/>
</dbReference>
<evidence type="ECO:0000256" key="5">
    <source>
        <dbReference type="ARBA" id="ARBA00022692"/>
    </source>
</evidence>
<dbReference type="GO" id="GO:0005794">
    <property type="term" value="C:Golgi apparatus"/>
    <property type="evidence" value="ECO:0000318"/>
    <property type="project" value="GO_Central"/>
</dbReference>
<feature type="transmembrane region" description="Helical" evidence="9">
    <location>
        <begin position="141"/>
        <end position="159"/>
    </location>
</feature>
<dbReference type="GO" id="GO:0031969">
    <property type="term" value="C:chloroplast membrane"/>
    <property type="evidence" value="ECO:0007669"/>
    <property type="project" value="UniProtKB-SubCell"/>
</dbReference>
<evidence type="ECO:0000256" key="2">
    <source>
        <dbReference type="ARBA" id="ARBA00022448"/>
    </source>
</evidence>
<dbReference type="AlphaFoldDB" id="A0A0K9PH83"/>
<reference evidence="12" key="1">
    <citation type="journal article" date="2016" name="Nature">
        <title>The genome of the seagrass Zostera marina reveals angiosperm adaptation to the sea.</title>
        <authorList>
            <person name="Olsen J.L."/>
            <person name="Rouze P."/>
            <person name="Verhelst B."/>
            <person name="Lin Y.-C."/>
            <person name="Bayer T."/>
            <person name="Collen J."/>
            <person name="Dattolo E."/>
            <person name="De Paoli E."/>
            <person name="Dittami S."/>
            <person name="Maumus F."/>
            <person name="Michel G."/>
            <person name="Kersting A."/>
            <person name="Lauritano C."/>
            <person name="Lohaus R."/>
            <person name="Toepel M."/>
            <person name="Tonon T."/>
            <person name="Vanneste K."/>
            <person name="Amirebrahimi M."/>
            <person name="Brakel J."/>
            <person name="Bostroem C."/>
            <person name="Chovatia M."/>
            <person name="Grimwood J."/>
            <person name="Jenkins J.W."/>
            <person name="Jueterbock A."/>
            <person name="Mraz A."/>
            <person name="Stam W.T."/>
            <person name="Tice H."/>
            <person name="Bornberg-Bauer E."/>
            <person name="Green P.J."/>
            <person name="Pearson G.A."/>
            <person name="Procaccini G."/>
            <person name="Duarte C.M."/>
            <person name="Schmutz J."/>
            <person name="Reusch T.B.H."/>
            <person name="Van de Peer Y."/>
        </authorList>
    </citation>
    <scope>NUCLEOTIDE SEQUENCE [LARGE SCALE GENOMIC DNA]</scope>
    <source>
        <strain evidence="12">cv. Finnish</strain>
    </source>
</reference>
<protein>
    <submittedName>
        <fullName evidence="11">Glucose-6-phosphate/phosphate-translocator</fullName>
    </submittedName>
</protein>
<keyword evidence="7 9" id="KW-1133">Transmembrane helix</keyword>
<evidence type="ECO:0000256" key="7">
    <source>
        <dbReference type="ARBA" id="ARBA00022989"/>
    </source>
</evidence>
<keyword evidence="8 9" id="KW-0472">Membrane</keyword>
<keyword evidence="4" id="KW-0934">Plastid</keyword>
<organism evidence="11 12">
    <name type="scientific">Zostera marina</name>
    <name type="common">Eelgrass</name>
    <dbReference type="NCBI Taxonomy" id="29655"/>
    <lineage>
        <taxon>Eukaryota</taxon>
        <taxon>Viridiplantae</taxon>
        <taxon>Streptophyta</taxon>
        <taxon>Embryophyta</taxon>
        <taxon>Tracheophyta</taxon>
        <taxon>Spermatophyta</taxon>
        <taxon>Magnoliopsida</taxon>
        <taxon>Liliopsida</taxon>
        <taxon>Zosteraceae</taxon>
        <taxon>Zostera</taxon>
    </lineage>
</organism>
<feature type="transmembrane region" description="Helical" evidence="9">
    <location>
        <begin position="112"/>
        <end position="129"/>
    </location>
</feature>
<feature type="transmembrane region" description="Helical" evidence="9">
    <location>
        <begin position="373"/>
        <end position="398"/>
    </location>
</feature>
<keyword evidence="2" id="KW-0813">Transport</keyword>
<dbReference type="InterPro" id="IPR004696">
    <property type="entry name" value="Tpt_PEP_transl"/>
</dbReference>